<dbReference type="InterPro" id="IPR024674">
    <property type="entry name" value="HpaB/PvcC/4-BUDH_N"/>
</dbReference>
<dbReference type="PANTHER" id="PTHR36117">
    <property type="entry name" value="4-HYDROXYPHENYLACETATE 3-MONOOXYGENASE-RELATED"/>
    <property type="match status" value="1"/>
</dbReference>
<dbReference type="Pfam" id="PF03241">
    <property type="entry name" value="HpaB"/>
    <property type="match status" value="1"/>
</dbReference>
<dbReference type="InterPro" id="IPR009100">
    <property type="entry name" value="AcylCoA_DH/oxidase_NM_dom_sf"/>
</dbReference>
<dbReference type="Gene3D" id="1.20.140.10">
    <property type="entry name" value="Butyryl-CoA Dehydrogenase, subunit A, domain 3"/>
    <property type="match status" value="1"/>
</dbReference>
<keyword evidence="2" id="KW-0274">FAD</keyword>
<dbReference type="InterPro" id="IPR024719">
    <property type="entry name" value="HpaB/PvcC/4-BUDH_C"/>
</dbReference>
<gene>
    <name evidence="7" type="ORF">ACFPGP_02975</name>
</gene>
<keyword evidence="3" id="KW-0560">Oxidoreductase</keyword>
<reference evidence="8" key="1">
    <citation type="journal article" date="2019" name="Int. J. Syst. Evol. Microbiol.">
        <title>The Global Catalogue of Microorganisms (GCM) 10K type strain sequencing project: providing services to taxonomists for standard genome sequencing and annotation.</title>
        <authorList>
            <consortium name="The Broad Institute Genomics Platform"/>
            <consortium name="The Broad Institute Genome Sequencing Center for Infectious Disease"/>
            <person name="Wu L."/>
            <person name="Ma J."/>
        </authorList>
    </citation>
    <scope>NUCLEOTIDE SEQUENCE [LARGE SCALE GENOMIC DNA]</scope>
    <source>
        <strain evidence="8">DFY41</strain>
    </source>
</reference>
<dbReference type="InterPro" id="IPR004925">
    <property type="entry name" value="HpaB/PvcC/4-BUDH"/>
</dbReference>
<dbReference type="Pfam" id="PF11794">
    <property type="entry name" value="HpaB_N"/>
    <property type="match status" value="1"/>
</dbReference>
<organism evidence="7 8">
    <name type="scientific">Nocardioides taihuensis</name>
    <dbReference type="NCBI Taxonomy" id="1835606"/>
    <lineage>
        <taxon>Bacteria</taxon>
        <taxon>Bacillati</taxon>
        <taxon>Actinomycetota</taxon>
        <taxon>Actinomycetes</taxon>
        <taxon>Propionibacteriales</taxon>
        <taxon>Nocardioidaceae</taxon>
        <taxon>Nocardioides</taxon>
    </lineage>
</organism>
<evidence type="ECO:0000256" key="1">
    <source>
        <dbReference type="ARBA" id="ARBA00022630"/>
    </source>
</evidence>
<dbReference type="InterPro" id="IPR046373">
    <property type="entry name" value="Acyl-CoA_Oxase/DH_mid-dom_sf"/>
</dbReference>
<dbReference type="Gene3D" id="1.10.3140.10">
    <property type="entry name" value="4-hydroxybutyryl-coa dehydratase, domain 1"/>
    <property type="match status" value="1"/>
</dbReference>
<sequence length="499" mass="55277">MPDNTEAQQRLKPIKDALAGSPEPHLLNGEQYKVSLRDGRRIVDADGNDIEDVTTHPHLKRTVATVAEVMDLQFNPATQDDVTYIDPETQTRRAVGWQVPITKDDLYKKRLANKAITRQTLGMFGRPPDYGPAMALGFLGIIDRVEKENPEFAQNIRNFVAQSGSLNTLSTDLILDTQSDRTVPRNDRPGTLRVVKETPDGIVLRGSKVAGSMGALTHFFTLSTVLGGGLSGDAAIWAAIPVNSPGLSLIMREPTIKLDASSEDHPIDSRGEEMDQLMIFDDVFIPQEYVFSLHNLELLTLYHESCAYALWHIMTRLGYRAELFAGTAQIIADILGTDKIPGVRNTIAQISMYAQTLRSYSLASVERAVEWCGVQVPEPGLVAAGRLYSIQEYPNILYRIQDLCGQGLVSRWPEKVWNHPEFGPRLEEMLPGHGVSAREKNRFFNFVFDLTTGGMAGRVGLFENVNATPPAIVAELVYDHVDRSDAANFIRSYTGLPQA</sequence>
<dbReference type="SUPFAM" id="SSF56645">
    <property type="entry name" value="Acyl-CoA dehydrogenase NM domain-like"/>
    <property type="match status" value="1"/>
</dbReference>
<evidence type="ECO:0000256" key="4">
    <source>
        <dbReference type="SAM" id="MobiDB-lite"/>
    </source>
</evidence>
<evidence type="ECO:0000313" key="8">
    <source>
        <dbReference type="Proteomes" id="UP001596087"/>
    </source>
</evidence>
<evidence type="ECO:0000313" key="7">
    <source>
        <dbReference type="EMBL" id="MFC5175618.1"/>
    </source>
</evidence>
<dbReference type="Gene3D" id="2.40.110.10">
    <property type="entry name" value="Butyryl-CoA Dehydrogenase, subunit A, domain 2"/>
    <property type="match status" value="1"/>
</dbReference>
<accession>A0ABW0BEK8</accession>
<evidence type="ECO:0000259" key="5">
    <source>
        <dbReference type="Pfam" id="PF03241"/>
    </source>
</evidence>
<dbReference type="EMBL" id="JBHSKD010000003">
    <property type="protein sequence ID" value="MFC5175618.1"/>
    <property type="molecule type" value="Genomic_DNA"/>
</dbReference>
<feature type="domain" description="HpaB/PvcC/4-BUDH C-terminal" evidence="5">
    <location>
        <begin position="308"/>
        <end position="492"/>
    </location>
</feature>
<protein>
    <submittedName>
        <fullName evidence="7">4-hydroxyphenylacetate 3-hydroxylase N-terminal domain-containing protein</fullName>
    </submittedName>
</protein>
<evidence type="ECO:0000256" key="2">
    <source>
        <dbReference type="ARBA" id="ARBA00022827"/>
    </source>
</evidence>
<comment type="caution">
    <text evidence="7">The sequence shown here is derived from an EMBL/GenBank/DDBJ whole genome shotgun (WGS) entry which is preliminary data.</text>
</comment>
<dbReference type="PANTHER" id="PTHR36117:SF3">
    <property type="entry name" value="4-HYDROXYPHENYLACETATE 3-MONOOXYGENASE-RELATED"/>
    <property type="match status" value="1"/>
</dbReference>
<name>A0ABW0BEK8_9ACTN</name>
<dbReference type="Proteomes" id="UP001596087">
    <property type="component" value="Unassembled WGS sequence"/>
</dbReference>
<evidence type="ECO:0000256" key="3">
    <source>
        <dbReference type="ARBA" id="ARBA00023002"/>
    </source>
</evidence>
<dbReference type="RefSeq" id="WP_378586656.1">
    <property type="nucleotide sequence ID" value="NZ_JBHSKD010000003.1"/>
</dbReference>
<proteinExistence type="predicted"/>
<feature type="region of interest" description="Disordered" evidence="4">
    <location>
        <begin position="1"/>
        <end position="24"/>
    </location>
</feature>
<evidence type="ECO:0000259" key="6">
    <source>
        <dbReference type="Pfam" id="PF11794"/>
    </source>
</evidence>
<keyword evidence="1" id="KW-0285">Flavoprotein</keyword>
<keyword evidence="8" id="KW-1185">Reference proteome</keyword>
<feature type="domain" description="HpaB/PvcC/4-BUDH N-terminal" evidence="6">
    <location>
        <begin position="29"/>
        <end position="291"/>
    </location>
</feature>
<dbReference type="SUPFAM" id="SSF47203">
    <property type="entry name" value="Acyl-CoA dehydrogenase C-terminal domain-like"/>
    <property type="match status" value="1"/>
</dbReference>
<dbReference type="InterPro" id="IPR036250">
    <property type="entry name" value="AcylCo_DH-like_C"/>
</dbReference>